<dbReference type="STRING" id="1382522.W6MRI1"/>
<evidence type="ECO:0000259" key="8">
    <source>
        <dbReference type="PROSITE" id="PS51778"/>
    </source>
</evidence>
<feature type="region of interest" description="Disordered" evidence="6">
    <location>
        <begin position="566"/>
        <end position="643"/>
    </location>
</feature>
<feature type="compositionally biased region" description="Basic residues" evidence="6">
    <location>
        <begin position="87"/>
        <end position="97"/>
    </location>
</feature>
<dbReference type="EMBL" id="HG793130">
    <property type="protein sequence ID" value="CDK29319.1"/>
    <property type="molecule type" value="Genomic_DNA"/>
</dbReference>
<dbReference type="GO" id="GO:0032366">
    <property type="term" value="P:intracellular sterol transport"/>
    <property type="evidence" value="ECO:0007669"/>
    <property type="project" value="TreeGrafter"/>
</dbReference>
<reference evidence="9" key="1">
    <citation type="submission" date="2013-12" db="EMBL/GenBank/DDBJ databases">
        <authorList>
            <person name="Genoscope - CEA"/>
        </authorList>
    </citation>
    <scope>NUCLEOTIDE SEQUENCE</scope>
    <source>
        <strain evidence="9">CBS 1993</strain>
    </source>
</reference>
<evidence type="ECO:0000256" key="5">
    <source>
        <dbReference type="ARBA" id="ARBA00023136"/>
    </source>
</evidence>
<keyword evidence="10" id="KW-1185">Reference proteome</keyword>
<dbReference type="HOGENOM" id="CLU_303485_0_0_1"/>
<dbReference type="GO" id="GO:0005739">
    <property type="term" value="C:mitochondrion"/>
    <property type="evidence" value="ECO:0007669"/>
    <property type="project" value="TreeGrafter"/>
</dbReference>
<dbReference type="InterPro" id="IPR051482">
    <property type="entry name" value="Cholesterol_transport"/>
</dbReference>
<comment type="subcellular location">
    <subcellularLocation>
        <location evidence="1">Membrane</location>
        <topology evidence="1">Single-pass membrane protein</topology>
    </subcellularLocation>
</comment>
<dbReference type="PANTHER" id="PTHR23319:SF36">
    <property type="entry name" value="MEMBRANE-ANCHORED LIPID-BINDING PROTEIN LAM4-RELATED"/>
    <property type="match status" value="1"/>
</dbReference>
<feature type="compositionally biased region" description="Acidic residues" evidence="6">
    <location>
        <begin position="176"/>
        <end position="185"/>
    </location>
</feature>
<dbReference type="AlphaFoldDB" id="W6MRI1"/>
<evidence type="ECO:0000256" key="3">
    <source>
        <dbReference type="ARBA" id="ARBA00022692"/>
    </source>
</evidence>
<sequence>MKFLHVKQGTEGEQSSLSTQTSHGQNKLKRLFSMGSSDSVLHSHGSPSIKTKRKPSILPTNSNHKSEGLTPNKADELGLPEISSVKSRSKSRQRPTKTAKSDMASVNEDSSNISMAPVKLTEDSFPSAPPYVTKKILTDVTTGDETSTLGHAISNKVDKIESITLSPETLRKGDEQDLEDLSADEDNNKTEGFLNTIITALHSMRSHSDVNSIDHDADKDSAEKRKNLNDILKDLRNSGATQQQSQLLINEIEKQQRSQQSELISPSFVPLKQAPLTTMGKGNLNLSFFDKGSETNSRQHLLEDLTSTSTPRKNLSFTILDSKGSERNLSPRGRMERNPSTDKRKNSRNPVSASTRTALDATKSGSDSKDTNGAGNLNGETDENAKLKRPRNSFRSSKGPPTLTDNTDNGEEESTSVTNGVVPSLAGADTPIPDEKHQAEFHQLFKNIPSSEKLVGDYVCAMRKKVLIQGRLYISESHVNFRSNLVGFVTNMSIPAGKIVQIVRKNTAGVIPNAIEIRTLHDRYGFASFVNRDSAFEMLTNVWDKALHGSERRTDVRISLNDFSDDEDEYDFSSDEESVSNNNHSRSGLLLDSDDNSDDDQSVSDQSNMTRSDAEEKDISGANGSTGGDSFNGIPMVGPRTHAVTDNGHQKEAGEIEVADDVISAPLGVVASLLLGDDTSFAKQILVAQKNFAISDIPPFSGTLKKRSYSYTKPLGGPIGPKQTVCKIEESIEKYDLNGCVISIQSTQTPDVPSGNSFKVRTKTYLSWAPQNRTRVYVVTMCVWSGRSLIKGAVEKGTISGQKESMEILLKELKSKVASGSAMGRSGSSQKKRRTKSSSKSLTEPKQVEVVPSEPVQTGWLDILFSTTGIQIAICITLVVSVYLVFLHRPAGPKTGFGPPSNRPEYFSRTTFSSDNYLRDKSEYEIWDWIEKRNGDSDSAFVNSNAPGTPSEFRKKHSNQQLKEMITLLQERLAKLQQDME</sequence>
<dbReference type="GO" id="GO:0032541">
    <property type="term" value="C:cortical endoplasmic reticulum"/>
    <property type="evidence" value="ECO:0007669"/>
    <property type="project" value="TreeGrafter"/>
</dbReference>
<dbReference type="Pfam" id="PF16016">
    <property type="entry name" value="VASt"/>
    <property type="match status" value="1"/>
</dbReference>
<feature type="compositionally biased region" description="Basic and acidic residues" evidence="6">
    <location>
        <begin position="333"/>
        <end position="344"/>
    </location>
</feature>
<feature type="compositionally biased region" description="Acidic residues" evidence="6">
    <location>
        <begin position="566"/>
        <end position="578"/>
    </location>
</feature>
<keyword evidence="5 7" id="KW-0472">Membrane</keyword>
<protein>
    <recommendedName>
        <fullName evidence="8">VASt domain-containing protein</fullName>
    </recommendedName>
</protein>
<evidence type="ECO:0000256" key="6">
    <source>
        <dbReference type="SAM" id="MobiDB-lite"/>
    </source>
</evidence>
<evidence type="ECO:0000256" key="2">
    <source>
        <dbReference type="ARBA" id="ARBA00006582"/>
    </source>
</evidence>
<feature type="region of interest" description="Disordered" evidence="6">
    <location>
        <begin position="819"/>
        <end position="849"/>
    </location>
</feature>
<feature type="compositionally biased region" description="Polar residues" evidence="6">
    <location>
        <begin position="34"/>
        <end position="49"/>
    </location>
</feature>
<dbReference type="RefSeq" id="XP_022461306.1">
    <property type="nucleotide sequence ID" value="XM_022600490.1"/>
</dbReference>
<feature type="compositionally biased region" description="Polar residues" evidence="6">
    <location>
        <begin position="348"/>
        <end position="357"/>
    </location>
</feature>
<dbReference type="Pfam" id="PF02893">
    <property type="entry name" value="GRAM"/>
    <property type="match status" value="1"/>
</dbReference>
<feature type="region of interest" description="Disordered" evidence="6">
    <location>
        <begin position="167"/>
        <end position="186"/>
    </location>
</feature>
<dbReference type="InterPro" id="IPR011993">
    <property type="entry name" value="PH-like_dom_sf"/>
</dbReference>
<dbReference type="PANTHER" id="PTHR23319">
    <property type="entry name" value="GRAM DOMAIN CONTAINING 1B, ISOFORM E"/>
    <property type="match status" value="1"/>
</dbReference>
<dbReference type="GO" id="GO:0005789">
    <property type="term" value="C:endoplasmic reticulum membrane"/>
    <property type="evidence" value="ECO:0007669"/>
    <property type="project" value="TreeGrafter"/>
</dbReference>
<dbReference type="SMART" id="SM00568">
    <property type="entry name" value="GRAM"/>
    <property type="match status" value="1"/>
</dbReference>
<dbReference type="Proteomes" id="UP000019384">
    <property type="component" value="Unassembled WGS sequence"/>
</dbReference>
<comment type="similarity">
    <text evidence="2">Belongs to the YSP2 family.</text>
</comment>
<dbReference type="Gene3D" id="2.30.29.30">
    <property type="entry name" value="Pleckstrin-homology domain (PH domain)/Phosphotyrosine-binding domain (PTB)"/>
    <property type="match status" value="1"/>
</dbReference>
<feature type="region of interest" description="Disordered" evidence="6">
    <location>
        <begin position="313"/>
        <end position="433"/>
    </location>
</feature>
<dbReference type="CDD" id="cd13220">
    <property type="entry name" value="PH-GRAM_GRAMDC"/>
    <property type="match status" value="1"/>
</dbReference>
<feature type="domain" description="VASt" evidence="8">
    <location>
        <begin position="654"/>
        <end position="821"/>
    </location>
</feature>
<evidence type="ECO:0000256" key="1">
    <source>
        <dbReference type="ARBA" id="ARBA00004167"/>
    </source>
</evidence>
<dbReference type="GO" id="GO:0140268">
    <property type="term" value="C:endoplasmic reticulum-plasma membrane contact site"/>
    <property type="evidence" value="ECO:0007669"/>
    <property type="project" value="TreeGrafter"/>
</dbReference>
<feature type="compositionally biased region" description="Polar residues" evidence="6">
    <location>
        <begin position="11"/>
        <end position="25"/>
    </location>
</feature>
<evidence type="ECO:0000313" key="10">
    <source>
        <dbReference type="Proteomes" id="UP000019384"/>
    </source>
</evidence>
<organism evidence="9 10">
    <name type="scientific">Kuraishia capsulata CBS 1993</name>
    <dbReference type="NCBI Taxonomy" id="1382522"/>
    <lineage>
        <taxon>Eukaryota</taxon>
        <taxon>Fungi</taxon>
        <taxon>Dikarya</taxon>
        <taxon>Ascomycota</taxon>
        <taxon>Saccharomycotina</taxon>
        <taxon>Pichiomycetes</taxon>
        <taxon>Pichiales</taxon>
        <taxon>Pichiaceae</taxon>
        <taxon>Kuraishia</taxon>
    </lineage>
</organism>
<dbReference type="InterPro" id="IPR031968">
    <property type="entry name" value="VASt"/>
</dbReference>
<evidence type="ECO:0000256" key="7">
    <source>
        <dbReference type="SAM" id="Phobius"/>
    </source>
</evidence>
<evidence type="ECO:0000256" key="4">
    <source>
        <dbReference type="ARBA" id="ARBA00022989"/>
    </source>
</evidence>
<keyword evidence="4 7" id="KW-1133">Transmembrane helix</keyword>
<feature type="compositionally biased region" description="Acidic residues" evidence="6">
    <location>
        <begin position="592"/>
        <end position="602"/>
    </location>
</feature>
<accession>W6MRI1</accession>
<proteinExistence type="inferred from homology"/>
<feature type="transmembrane region" description="Helical" evidence="7">
    <location>
        <begin position="863"/>
        <end position="886"/>
    </location>
</feature>
<feature type="compositionally biased region" description="Low complexity" evidence="6">
    <location>
        <begin position="819"/>
        <end position="829"/>
    </location>
</feature>
<dbReference type="GeneID" id="34522694"/>
<dbReference type="GO" id="GO:0032934">
    <property type="term" value="F:sterol binding"/>
    <property type="evidence" value="ECO:0007669"/>
    <property type="project" value="TreeGrafter"/>
</dbReference>
<reference evidence="9" key="2">
    <citation type="submission" date="2014-02" db="EMBL/GenBank/DDBJ databases">
        <title>Complete DNA sequence of /Kuraishia capsulata/ illustrates novel genomic features among budding yeasts (/Saccharomycotina/).</title>
        <authorList>
            <person name="Morales L."/>
            <person name="Noel B."/>
            <person name="Porcel B."/>
            <person name="Marcet-Houben M."/>
            <person name="Hullo M-F."/>
            <person name="Sacerdot C."/>
            <person name="Tekaia F."/>
            <person name="Leh-Louis V."/>
            <person name="Despons L."/>
            <person name="Khanna V."/>
            <person name="Aury J-M."/>
            <person name="Barbe V."/>
            <person name="Couloux A."/>
            <person name="Labadie K."/>
            <person name="Pelletier E."/>
            <person name="Souciet J-L."/>
            <person name="Boekhout T."/>
            <person name="Gabaldon T."/>
            <person name="Wincker P."/>
            <person name="Dujon B."/>
        </authorList>
    </citation>
    <scope>NUCLEOTIDE SEQUENCE</scope>
    <source>
        <strain evidence="9">CBS 1993</strain>
    </source>
</reference>
<gene>
    <name evidence="9" type="ORF">KUCA_T00005307001</name>
</gene>
<dbReference type="OrthoDB" id="2162691at2759"/>
<dbReference type="PROSITE" id="PS51778">
    <property type="entry name" value="VAST"/>
    <property type="match status" value="1"/>
</dbReference>
<feature type="region of interest" description="Disordered" evidence="6">
    <location>
        <begin position="1"/>
        <end position="109"/>
    </location>
</feature>
<keyword evidence="3 7" id="KW-0812">Transmembrane</keyword>
<dbReference type="GO" id="GO:0120015">
    <property type="term" value="F:sterol transfer activity"/>
    <property type="evidence" value="ECO:0007669"/>
    <property type="project" value="TreeGrafter"/>
</dbReference>
<dbReference type="GO" id="GO:0005886">
    <property type="term" value="C:plasma membrane"/>
    <property type="evidence" value="ECO:0007669"/>
    <property type="project" value="TreeGrafter"/>
</dbReference>
<dbReference type="InterPro" id="IPR004182">
    <property type="entry name" value="GRAM"/>
</dbReference>
<evidence type="ECO:0000313" key="9">
    <source>
        <dbReference type="EMBL" id="CDK29319.1"/>
    </source>
</evidence>
<name>W6MRI1_9ASCO</name>